<sequence>MTGIMSFFTVCGFKNLKTPRHATAWPPLPYVVPGGNTVNTNILFLTTGTYLIWYHIRSNSSLHVETHSPLREGRHSTS</sequence>
<dbReference type="HOGENOM" id="CLU_2622925_0_0_1"/>
<reference evidence="2" key="2">
    <citation type="submission" date="2015-01" db="EMBL/GenBank/DDBJ databases">
        <title>Evolutionary Origins and Diversification of the Mycorrhizal Mutualists.</title>
        <authorList>
            <consortium name="DOE Joint Genome Institute"/>
            <consortium name="Mycorrhizal Genomics Consortium"/>
            <person name="Kohler A."/>
            <person name="Kuo A."/>
            <person name="Nagy L.G."/>
            <person name="Floudas D."/>
            <person name="Copeland A."/>
            <person name="Barry K.W."/>
            <person name="Cichocki N."/>
            <person name="Veneault-Fourrey C."/>
            <person name="LaButti K."/>
            <person name="Lindquist E.A."/>
            <person name="Lipzen A."/>
            <person name="Lundell T."/>
            <person name="Morin E."/>
            <person name="Murat C."/>
            <person name="Riley R."/>
            <person name="Ohm R."/>
            <person name="Sun H."/>
            <person name="Tunlid A."/>
            <person name="Henrissat B."/>
            <person name="Grigoriev I.V."/>
            <person name="Hibbett D.S."/>
            <person name="Martin F."/>
        </authorList>
    </citation>
    <scope>NUCLEOTIDE SEQUENCE [LARGE SCALE GENOMIC DNA]</scope>
    <source>
        <strain evidence="2">441</strain>
    </source>
</reference>
<dbReference type="AlphaFoldDB" id="A0A0C9XWN1"/>
<dbReference type="Proteomes" id="UP000054018">
    <property type="component" value="Unassembled WGS sequence"/>
</dbReference>
<dbReference type="EMBL" id="KN833844">
    <property type="protein sequence ID" value="KIK16900.1"/>
    <property type="molecule type" value="Genomic_DNA"/>
</dbReference>
<organism evidence="1 2">
    <name type="scientific">Pisolithus microcarpus 441</name>
    <dbReference type="NCBI Taxonomy" id="765257"/>
    <lineage>
        <taxon>Eukaryota</taxon>
        <taxon>Fungi</taxon>
        <taxon>Dikarya</taxon>
        <taxon>Basidiomycota</taxon>
        <taxon>Agaricomycotina</taxon>
        <taxon>Agaricomycetes</taxon>
        <taxon>Agaricomycetidae</taxon>
        <taxon>Boletales</taxon>
        <taxon>Sclerodermatineae</taxon>
        <taxon>Pisolithaceae</taxon>
        <taxon>Pisolithus</taxon>
    </lineage>
</organism>
<protein>
    <submittedName>
        <fullName evidence="1">Uncharacterized protein</fullName>
    </submittedName>
</protein>
<evidence type="ECO:0000313" key="1">
    <source>
        <dbReference type="EMBL" id="KIK16900.1"/>
    </source>
</evidence>
<gene>
    <name evidence="1" type="ORF">PISMIDRAFT_249307</name>
</gene>
<proteinExistence type="predicted"/>
<evidence type="ECO:0000313" key="2">
    <source>
        <dbReference type="Proteomes" id="UP000054018"/>
    </source>
</evidence>
<accession>A0A0C9XWN1</accession>
<name>A0A0C9XWN1_9AGAM</name>
<reference evidence="1 2" key="1">
    <citation type="submission" date="2014-04" db="EMBL/GenBank/DDBJ databases">
        <authorList>
            <consortium name="DOE Joint Genome Institute"/>
            <person name="Kuo A."/>
            <person name="Kohler A."/>
            <person name="Costa M.D."/>
            <person name="Nagy L.G."/>
            <person name="Floudas D."/>
            <person name="Copeland A."/>
            <person name="Barry K.W."/>
            <person name="Cichocki N."/>
            <person name="Veneault-Fourrey C."/>
            <person name="LaButti K."/>
            <person name="Lindquist E.A."/>
            <person name="Lipzen A."/>
            <person name="Lundell T."/>
            <person name="Morin E."/>
            <person name="Murat C."/>
            <person name="Sun H."/>
            <person name="Tunlid A."/>
            <person name="Henrissat B."/>
            <person name="Grigoriev I.V."/>
            <person name="Hibbett D.S."/>
            <person name="Martin F."/>
            <person name="Nordberg H.P."/>
            <person name="Cantor M.N."/>
            <person name="Hua S.X."/>
        </authorList>
    </citation>
    <scope>NUCLEOTIDE SEQUENCE [LARGE SCALE GENOMIC DNA]</scope>
    <source>
        <strain evidence="1 2">441</strain>
    </source>
</reference>
<keyword evidence="2" id="KW-1185">Reference proteome</keyword>